<dbReference type="Proteomes" id="UP001314170">
    <property type="component" value="Unassembled WGS sequence"/>
</dbReference>
<comment type="caution">
    <text evidence="2">The sequence shown here is derived from an EMBL/GenBank/DDBJ whole genome shotgun (WGS) entry which is preliminary data.</text>
</comment>
<organism evidence="2 3">
    <name type="scientific">Dovyalis caffra</name>
    <dbReference type="NCBI Taxonomy" id="77055"/>
    <lineage>
        <taxon>Eukaryota</taxon>
        <taxon>Viridiplantae</taxon>
        <taxon>Streptophyta</taxon>
        <taxon>Embryophyta</taxon>
        <taxon>Tracheophyta</taxon>
        <taxon>Spermatophyta</taxon>
        <taxon>Magnoliopsida</taxon>
        <taxon>eudicotyledons</taxon>
        <taxon>Gunneridae</taxon>
        <taxon>Pentapetalae</taxon>
        <taxon>rosids</taxon>
        <taxon>fabids</taxon>
        <taxon>Malpighiales</taxon>
        <taxon>Salicaceae</taxon>
        <taxon>Flacourtieae</taxon>
        <taxon>Dovyalis</taxon>
    </lineage>
</organism>
<feature type="region of interest" description="Disordered" evidence="1">
    <location>
        <begin position="67"/>
        <end position="91"/>
    </location>
</feature>
<evidence type="ECO:0000256" key="1">
    <source>
        <dbReference type="SAM" id="MobiDB-lite"/>
    </source>
</evidence>
<name>A0AAV1RV32_9ROSI</name>
<gene>
    <name evidence="2" type="ORF">DCAF_LOCUS14209</name>
</gene>
<dbReference type="EMBL" id="CAWUPB010001157">
    <property type="protein sequence ID" value="CAK7339159.1"/>
    <property type="molecule type" value="Genomic_DNA"/>
</dbReference>
<accession>A0AAV1RV32</accession>
<proteinExistence type="predicted"/>
<protein>
    <submittedName>
        <fullName evidence="2">Uncharacterized protein</fullName>
    </submittedName>
</protein>
<dbReference type="AlphaFoldDB" id="A0AAV1RV32"/>
<evidence type="ECO:0000313" key="2">
    <source>
        <dbReference type="EMBL" id="CAK7339159.1"/>
    </source>
</evidence>
<evidence type="ECO:0000313" key="3">
    <source>
        <dbReference type="Proteomes" id="UP001314170"/>
    </source>
</evidence>
<feature type="compositionally biased region" description="Polar residues" evidence="1">
    <location>
        <begin position="74"/>
        <end position="85"/>
    </location>
</feature>
<reference evidence="2 3" key="1">
    <citation type="submission" date="2024-01" db="EMBL/GenBank/DDBJ databases">
        <authorList>
            <person name="Waweru B."/>
        </authorList>
    </citation>
    <scope>NUCLEOTIDE SEQUENCE [LARGE SCALE GENOMIC DNA]</scope>
</reference>
<sequence length="91" mass="10234">MAKEVGKGERSALLGLEKKGLLHKRQFMTHTLPVSINSEQWMSLKMSAKQIVRLLTQPTWNFKGLCPNVKGRTSPETSSHQNVFHGNSEES</sequence>
<keyword evidence="3" id="KW-1185">Reference proteome</keyword>